<dbReference type="OrthoDB" id="9775031at2"/>
<dbReference type="InterPro" id="IPR029044">
    <property type="entry name" value="Nucleotide-diphossugar_trans"/>
</dbReference>
<dbReference type="InterPro" id="IPR018357">
    <property type="entry name" value="Hexapep_transf_CS"/>
</dbReference>
<dbReference type="GO" id="GO:0071555">
    <property type="term" value="P:cell wall organization"/>
    <property type="evidence" value="ECO:0007669"/>
    <property type="project" value="UniProtKB-KW"/>
</dbReference>
<feature type="binding site" evidence="18">
    <location>
        <begin position="390"/>
        <end position="391"/>
    </location>
    <ligand>
        <name>acetyl-CoA</name>
        <dbReference type="ChEBI" id="CHEBI:57288"/>
    </ligand>
</feature>
<evidence type="ECO:0000313" key="21">
    <source>
        <dbReference type="Proteomes" id="UP000293296"/>
    </source>
</evidence>
<evidence type="ECO:0000256" key="3">
    <source>
        <dbReference type="ARBA" id="ARBA00007947"/>
    </source>
</evidence>
<keyword evidence="10 18" id="KW-0133">Cell shape</keyword>
<comment type="similarity">
    <text evidence="2 18">In the C-terminal section; belongs to the transferase hexapeptide repeat family.</text>
</comment>
<keyword evidence="8 18" id="KW-0677">Repeat</keyword>
<evidence type="ECO:0000256" key="15">
    <source>
        <dbReference type="ARBA" id="ARBA00048247"/>
    </source>
</evidence>
<dbReference type="EC" id="2.3.1.157" evidence="18"/>
<dbReference type="NCBIfam" id="TIGR01173">
    <property type="entry name" value="glmU"/>
    <property type="match status" value="1"/>
</dbReference>
<dbReference type="GO" id="GO:0005737">
    <property type="term" value="C:cytoplasm"/>
    <property type="evidence" value="ECO:0007669"/>
    <property type="project" value="UniProtKB-SubCell"/>
</dbReference>
<dbReference type="EC" id="2.7.7.23" evidence="18"/>
<organism evidence="20 21">
    <name type="scientific">Solidesulfovibrio carbinolicus</name>
    <dbReference type="NCBI Taxonomy" id="296842"/>
    <lineage>
        <taxon>Bacteria</taxon>
        <taxon>Pseudomonadati</taxon>
        <taxon>Thermodesulfobacteriota</taxon>
        <taxon>Desulfovibrionia</taxon>
        <taxon>Desulfovibrionales</taxon>
        <taxon>Desulfovibrionaceae</taxon>
        <taxon>Solidesulfovibrio</taxon>
    </lineage>
</organism>
<evidence type="ECO:0000256" key="2">
    <source>
        <dbReference type="ARBA" id="ARBA00007707"/>
    </source>
</evidence>
<dbReference type="Pfam" id="PF12804">
    <property type="entry name" value="NTP_transf_3"/>
    <property type="match status" value="1"/>
</dbReference>
<dbReference type="Gene3D" id="2.160.10.10">
    <property type="entry name" value="Hexapeptide repeat proteins"/>
    <property type="match status" value="1"/>
</dbReference>
<evidence type="ECO:0000256" key="17">
    <source>
        <dbReference type="ARBA" id="ARBA00049628"/>
    </source>
</evidence>
<evidence type="ECO:0000256" key="7">
    <source>
        <dbReference type="ARBA" id="ARBA00022723"/>
    </source>
</evidence>
<reference evidence="20 21" key="1">
    <citation type="submission" date="2018-02" db="EMBL/GenBank/DDBJ databases">
        <title>Genome sequence of Desulfovibrio carbinolicus DSM 3852.</title>
        <authorList>
            <person name="Wilbanks E."/>
            <person name="Skennerton C.T."/>
            <person name="Orphan V.J."/>
        </authorList>
    </citation>
    <scope>NUCLEOTIDE SEQUENCE [LARGE SCALE GENOMIC DNA]</scope>
    <source>
        <strain evidence="20 21">DSM 3852</strain>
    </source>
</reference>
<dbReference type="GO" id="GO:0006048">
    <property type="term" value="P:UDP-N-acetylglucosamine biosynthetic process"/>
    <property type="evidence" value="ECO:0007669"/>
    <property type="project" value="UniProtKB-UniPathway"/>
</dbReference>
<dbReference type="GO" id="GO:0008360">
    <property type="term" value="P:regulation of cell shape"/>
    <property type="evidence" value="ECO:0007669"/>
    <property type="project" value="UniProtKB-KW"/>
</dbReference>
<feature type="binding site" evidence="18">
    <location>
        <position position="381"/>
    </location>
    <ligand>
        <name>UDP-N-acetyl-alpha-D-glucosamine</name>
        <dbReference type="ChEBI" id="CHEBI:57705"/>
    </ligand>
</feature>
<protein>
    <recommendedName>
        <fullName evidence="18">Bifunctional protein GlmU</fullName>
    </recommendedName>
    <domain>
        <recommendedName>
            <fullName evidence="18">UDP-N-acetylglucosamine pyrophosphorylase</fullName>
            <ecNumber evidence="18">2.7.7.23</ecNumber>
        </recommendedName>
        <alternativeName>
            <fullName evidence="18">N-acetylglucosamine-1-phosphate uridyltransferase</fullName>
        </alternativeName>
    </domain>
    <domain>
        <recommendedName>
            <fullName evidence="18">Glucosamine-1-phosphate N-acetyltransferase</fullName>
            <ecNumber evidence="18">2.3.1.157</ecNumber>
        </recommendedName>
    </domain>
</protein>
<dbReference type="Proteomes" id="UP000293296">
    <property type="component" value="Chromosome"/>
</dbReference>
<feature type="binding site" evidence="18">
    <location>
        <position position="75"/>
    </location>
    <ligand>
        <name>UDP-N-acetyl-alpha-D-glucosamine</name>
        <dbReference type="ChEBI" id="CHEBI:57705"/>
    </ligand>
</feature>
<dbReference type="CDD" id="cd02540">
    <property type="entry name" value="GT2_GlmU_N_bac"/>
    <property type="match status" value="1"/>
</dbReference>
<gene>
    <name evidence="18 20" type="primary">glmU</name>
    <name evidence="20" type="ORF">C3Y92_17995</name>
</gene>
<dbReference type="SUPFAM" id="SSF53448">
    <property type="entry name" value="Nucleotide-diphospho-sugar transferases"/>
    <property type="match status" value="1"/>
</dbReference>
<dbReference type="InterPro" id="IPR038009">
    <property type="entry name" value="GlmU_C_LbH"/>
</dbReference>
<comment type="cofactor">
    <cofactor evidence="18">
        <name>Mg(2+)</name>
        <dbReference type="ChEBI" id="CHEBI:18420"/>
    </cofactor>
    <text evidence="18">Binds 1 Mg(2+) ion per subunit.</text>
</comment>
<comment type="pathway">
    <text evidence="18">Bacterial outer membrane biogenesis; LPS lipid A biosynthesis.</text>
</comment>
<keyword evidence="12 18" id="KW-0511">Multifunctional enzyme</keyword>
<evidence type="ECO:0000256" key="18">
    <source>
        <dbReference type="HAMAP-Rule" id="MF_01631"/>
    </source>
</evidence>
<evidence type="ECO:0000256" key="6">
    <source>
        <dbReference type="ARBA" id="ARBA00022695"/>
    </source>
</evidence>
<feature type="region of interest" description="N-acetyltransferase" evidence="18">
    <location>
        <begin position="255"/>
        <end position="453"/>
    </location>
</feature>
<feature type="binding site" evidence="18">
    <location>
        <position position="106"/>
    </location>
    <ligand>
        <name>Mg(2+)</name>
        <dbReference type="ChEBI" id="CHEBI:18420"/>
    </ligand>
</feature>
<feature type="binding site" evidence="18">
    <location>
        <position position="355"/>
    </location>
    <ligand>
        <name>UDP-N-acetyl-alpha-D-glucosamine</name>
        <dbReference type="ChEBI" id="CHEBI:57705"/>
    </ligand>
</feature>
<feature type="binding site" evidence="18">
    <location>
        <position position="231"/>
    </location>
    <ligand>
        <name>Mg(2+)</name>
        <dbReference type="ChEBI" id="CHEBI:18420"/>
    </ligand>
</feature>
<keyword evidence="5 18" id="KW-0808">Transferase</keyword>
<dbReference type="Gene3D" id="3.90.550.10">
    <property type="entry name" value="Spore Coat Polysaccharide Biosynthesis Protein SpsA, Chain A"/>
    <property type="match status" value="1"/>
</dbReference>
<dbReference type="HAMAP" id="MF_01631">
    <property type="entry name" value="GlmU"/>
    <property type="match status" value="1"/>
</dbReference>
<dbReference type="InterPro" id="IPR001451">
    <property type="entry name" value="Hexapep"/>
</dbReference>
<dbReference type="UniPathway" id="UPA00973"/>
<evidence type="ECO:0000256" key="14">
    <source>
        <dbReference type="ARBA" id="ARBA00023316"/>
    </source>
</evidence>
<feature type="binding site" evidence="18">
    <location>
        <position position="156"/>
    </location>
    <ligand>
        <name>UDP-N-acetyl-alpha-D-glucosamine</name>
        <dbReference type="ChEBI" id="CHEBI:57705"/>
    </ligand>
</feature>
<keyword evidence="7 18" id="KW-0479">Metal-binding</keyword>
<evidence type="ECO:0000256" key="8">
    <source>
        <dbReference type="ARBA" id="ARBA00022737"/>
    </source>
</evidence>
<dbReference type="InterPro" id="IPR011004">
    <property type="entry name" value="Trimer_LpxA-like_sf"/>
</dbReference>
<feature type="binding site" evidence="18">
    <location>
        <position position="143"/>
    </location>
    <ligand>
        <name>UDP-N-acetyl-alpha-D-glucosamine</name>
        <dbReference type="ChEBI" id="CHEBI:57705"/>
    </ligand>
</feature>
<feature type="active site" description="Proton acceptor" evidence="18">
    <location>
        <position position="367"/>
    </location>
</feature>
<dbReference type="GO" id="GO:0019134">
    <property type="term" value="F:glucosamine-1-phosphate N-acetyltransferase activity"/>
    <property type="evidence" value="ECO:0007669"/>
    <property type="project" value="UniProtKB-UniRule"/>
</dbReference>
<keyword evidence="6 18" id="KW-0548">Nucleotidyltransferase</keyword>
<evidence type="ECO:0000256" key="11">
    <source>
        <dbReference type="ARBA" id="ARBA00022984"/>
    </source>
</evidence>
<feature type="binding site" evidence="18">
    <location>
        <position position="173"/>
    </location>
    <ligand>
        <name>UDP-N-acetyl-alpha-D-glucosamine</name>
        <dbReference type="ChEBI" id="CHEBI:57705"/>
    </ligand>
</feature>
<dbReference type="GO" id="GO:0000902">
    <property type="term" value="P:cell morphogenesis"/>
    <property type="evidence" value="ECO:0007669"/>
    <property type="project" value="UniProtKB-UniRule"/>
</dbReference>
<comment type="pathway">
    <text evidence="18">Nucleotide-sugar biosynthesis; UDP-N-acetyl-alpha-D-glucosamine biosynthesis; N-acetyl-alpha-D-glucosamine 1-phosphate from alpha-D-glucosamine 6-phosphate (route II): step 2/2.</text>
</comment>
<keyword evidence="21" id="KW-1185">Reference proteome</keyword>
<evidence type="ECO:0000256" key="4">
    <source>
        <dbReference type="ARBA" id="ARBA00022490"/>
    </source>
</evidence>
<feature type="region of interest" description="Linker" evidence="18">
    <location>
        <begin position="234"/>
        <end position="254"/>
    </location>
</feature>
<comment type="subunit">
    <text evidence="18">Homotrimer.</text>
</comment>
<evidence type="ECO:0000313" key="20">
    <source>
        <dbReference type="EMBL" id="QAZ69026.1"/>
    </source>
</evidence>
<dbReference type="GO" id="GO:0009245">
    <property type="term" value="P:lipid A biosynthetic process"/>
    <property type="evidence" value="ECO:0007669"/>
    <property type="project" value="UniProtKB-UniRule"/>
</dbReference>
<dbReference type="InterPro" id="IPR025877">
    <property type="entry name" value="MobA-like_NTP_Trfase"/>
</dbReference>
<feature type="binding site" evidence="18">
    <location>
        <position position="384"/>
    </location>
    <ligand>
        <name>acetyl-CoA</name>
        <dbReference type="ChEBI" id="CHEBI:57288"/>
    </ligand>
</feature>
<keyword evidence="11 18" id="KW-0573">Peptidoglycan synthesis</keyword>
<feature type="region of interest" description="Pyrophosphorylase" evidence="18">
    <location>
        <begin position="1"/>
        <end position="233"/>
    </location>
</feature>
<dbReference type="KEGG" id="dcb:C3Y92_17995"/>
<dbReference type="GO" id="GO:0003977">
    <property type="term" value="F:UDP-N-acetylglucosamine diphosphorylase activity"/>
    <property type="evidence" value="ECO:0007669"/>
    <property type="project" value="UniProtKB-UniRule"/>
</dbReference>
<dbReference type="RefSeq" id="WP_129355024.1">
    <property type="nucleotide sequence ID" value="NZ_CP026538.1"/>
</dbReference>
<dbReference type="SUPFAM" id="SSF51161">
    <property type="entry name" value="Trimeric LpxA-like enzymes"/>
    <property type="match status" value="1"/>
</dbReference>
<sequence>MMQREGALALAAGKGTRMKSDAPKVLATLLGKPMLWYVARALSALFGDEVRAVVGHRAEAVEAAFPELAGRFVLQAEQLGTGHALACALPTLTAAGLTHVLVVNGDAPLVTDASLGAFLDAARNADADLAFVTISLPDPGSYGRVVRTGQGVAIVEAKDFDPAVHGQATGEINAGVYRLRLETIAPLLDRLSNANKSGEYYITDLVALAQEACLSVLPVSRGGDEAYLGINCPRELVAAEEILRRRIVDVHLDAGVLIRAGQSVRIGPEVVIGPGADLCGPLEIYGRTTIGPGTTVASHCRIEDAAIAPGATIHSYCHIAQARVASGCLVGPYARLRPGAVMEEGSHAGNFVEMKKATLGPGAKANHLTYLGDAEIGAGTNVGAGTITCNYDGVNKHKTVIGQKAFIGSNTALVAPVTIGDGALVGAGSVITSDVPDGALALGRARQVTKPRK</sequence>
<dbReference type="Pfam" id="PF00132">
    <property type="entry name" value="Hexapep"/>
    <property type="match status" value="1"/>
</dbReference>
<feature type="domain" description="MobA-like NTP transferase" evidence="19">
    <location>
        <begin position="8"/>
        <end position="133"/>
    </location>
</feature>
<dbReference type="InterPro" id="IPR050065">
    <property type="entry name" value="GlmU-like"/>
</dbReference>
<dbReference type="PANTHER" id="PTHR43584:SF3">
    <property type="entry name" value="BIFUNCTIONAL PROTEIN GLMU"/>
    <property type="match status" value="1"/>
</dbReference>
<comment type="catalytic activity">
    <reaction evidence="16 18">
        <text>N-acetyl-alpha-D-glucosamine 1-phosphate + UTP + H(+) = UDP-N-acetyl-alpha-D-glucosamine + diphosphate</text>
        <dbReference type="Rhea" id="RHEA:13509"/>
        <dbReference type="ChEBI" id="CHEBI:15378"/>
        <dbReference type="ChEBI" id="CHEBI:33019"/>
        <dbReference type="ChEBI" id="CHEBI:46398"/>
        <dbReference type="ChEBI" id="CHEBI:57705"/>
        <dbReference type="ChEBI" id="CHEBI:57776"/>
        <dbReference type="EC" id="2.7.7.23"/>
    </reaction>
</comment>
<dbReference type="InterPro" id="IPR005882">
    <property type="entry name" value="Bifunctional_GlmU"/>
</dbReference>
<feature type="binding site" evidence="18">
    <location>
        <position position="231"/>
    </location>
    <ligand>
        <name>UDP-N-acetyl-alpha-D-glucosamine</name>
        <dbReference type="ChEBI" id="CHEBI:57705"/>
    </ligand>
</feature>
<feature type="binding site" evidence="18">
    <location>
        <position position="370"/>
    </location>
    <ligand>
        <name>UDP-N-acetyl-alpha-D-glucosamine</name>
        <dbReference type="ChEBI" id="CHEBI:57705"/>
    </ligand>
</feature>
<evidence type="ECO:0000256" key="9">
    <source>
        <dbReference type="ARBA" id="ARBA00022842"/>
    </source>
</evidence>
<name>A0A4P6HQH6_9BACT</name>
<dbReference type="GO" id="GO:0000287">
    <property type="term" value="F:magnesium ion binding"/>
    <property type="evidence" value="ECO:0007669"/>
    <property type="project" value="UniProtKB-UniRule"/>
</dbReference>
<dbReference type="GO" id="GO:0009252">
    <property type="term" value="P:peptidoglycan biosynthetic process"/>
    <property type="evidence" value="ECO:0007669"/>
    <property type="project" value="UniProtKB-UniRule"/>
</dbReference>
<feature type="binding site" evidence="18">
    <location>
        <position position="24"/>
    </location>
    <ligand>
        <name>UDP-N-acetyl-alpha-D-glucosamine</name>
        <dbReference type="ChEBI" id="CHEBI:57705"/>
    </ligand>
</feature>
<comment type="caution">
    <text evidence="18">Lacks conserved residue(s) required for the propagation of feature annotation.</text>
</comment>
<dbReference type="UniPathway" id="UPA00113">
    <property type="reaction ID" value="UER00532"/>
</dbReference>
<comment type="catalytic activity">
    <reaction evidence="15 18">
        <text>alpha-D-glucosamine 1-phosphate + acetyl-CoA = N-acetyl-alpha-D-glucosamine 1-phosphate + CoA + H(+)</text>
        <dbReference type="Rhea" id="RHEA:13725"/>
        <dbReference type="ChEBI" id="CHEBI:15378"/>
        <dbReference type="ChEBI" id="CHEBI:57287"/>
        <dbReference type="ChEBI" id="CHEBI:57288"/>
        <dbReference type="ChEBI" id="CHEBI:57776"/>
        <dbReference type="ChEBI" id="CHEBI:58516"/>
        <dbReference type="EC" id="2.3.1.157"/>
    </reaction>
</comment>
<evidence type="ECO:0000256" key="1">
    <source>
        <dbReference type="ARBA" id="ARBA00004496"/>
    </source>
</evidence>
<evidence type="ECO:0000256" key="5">
    <source>
        <dbReference type="ARBA" id="ARBA00022679"/>
    </source>
</evidence>
<evidence type="ECO:0000256" key="10">
    <source>
        <dbReference type="ARBA" id="ARBA00022960"/>
    </source>
</evidence>
<dbReference type="EMBL" id="CP026538">
    <property type="protein sequence ID" value="QAZ69026.1"/>
    <property type="molecule type" value="Genomic_DNA"/>
</dbReference>
<comment type="pathway">
    <text evidence="18">Nucleotide-sugar biosynthesis; UDP-N-acetyl-alpha-D-glucosamine biosynthesis; UDP-N-acetyl-alpha-D-glucosamine from N-acetyl-alpha-D-glucosamine 1-phosphate: step 1/1.</text>
</comment>
<feature type="binding site" evidence="18">
    <location>
        <position position="409"/>
    </location>
    <ligand>
        <name>acetyl-CoA</name>
        <dbReference type="ChEBI" id="CHEBI:57288"/>
    </ligand>
</feature>
<proteinExistence type="inferred from homology"/>
<comment type="similarity">
    <text evidence="3 18">In the N-terminal section; belongs to the N-acetylglucosamine-1-phosphate uridyltransferase family.</text>
</comment>
<comment type="function">
    <text evidence="17 18">Catalyzes the last two sequential reactions in the de novo biosynthetic pathway for UDP-N-acetylglucosamine (UDP-GlcNAc). The C-terminal domain catalyzes the transfer of acetyl group from acetyl coenzyme A to glucosamine-1-phosphate (GlcN-1-P) to produce N-acetylglucosamine-1-phosphate (GlcNAc-1-P), which is converted into UDP-GlcNAc by the transfer of uridine 5-monophosphate (from uridine 5-triphosphate), a reaction catalyzed by the N-terminal domain.</text>
</comment>
<feature type="binding site" evidence="18">
    <location>
        <begin position="10"/>
        <end position="13"/>
    </location>
    <ligand>
        <name>UDP-N-acetyl-alpha-D-glucosamine</name>
        <dbReference type="ChEBI" id="CHEBI:57705"/>
    </ligand>
</feature>
<dbReference type="PROSITE" id="PS00101">
    <property type="entry name" value="HEXAPEP_TRANSFERASES"/>
    <property type="match status" value="1"/>
</dbReference>
<feature type="binding site" evidence="18">
    <location>
        <begin position="80"/>
        <end position="81"/>
    </location>
    <ligand>
        <name>UDP-N-acetyl-alpha-D-glucosamine</name>
        <dbReference type="ChEBI" id="CHEBI:57705"/>
    </ligand>
</feature>
<comment type="subcellular location">
    <subcellularLocation>
        <location evidence="1 18">Cytoplasm</location>
    </subcellularLocation>
</comment>
<dbReference type="NCBIfam" id="NF010936">
    <property type="entry name" value="PRK14356.1"/>
    <property type="match status" value="1"/>
</dbReference>
<accession>A0A4P6HQH6</accession>
<feature type="binding site" evidence="18">
    <location>
        <position position="427"/>
    </location>
    <ligand>
        <name>acetyl-CoA</name>
        <dbReference type="ChEBI" id="CHEBI:57288"/>
    </ligand>
</feature>
<keyword evidence="4 18" id="KW-0963">Cytoplasm</keyword>
<dbReference type="GO" id="GO:0016020">
    <property type="term" value="C:membrane"/>
    <property type="evidence" value="ECO:0007669"/>
    <property type="project" value="GOC"/>
</dbReference>
<dbReference type="AlphaFoldDB" id="A0A4P6HQH6"/>
<keyword evidence="13 18" id="KW-0012">Acyltransferase</keyword>
<keyword evidence="14 18" id="KW-0961">Cell wall biogenesis/degradation</keyword>
<keyword evidence="9 18" id="KW-0460">Magnesium</keyword>
<evidence type="ECO:0000256" key="12">
    <source>
        <dbReference type="ARBA" id="ARBA00023268"/>
    </source>
</evidence>
<dbReference type="CDD" id="cd03353">
    <property type="entry name" value="LbH_GlmU_C"/>
    <property type="match status" value="1"/>
</dbReference>
<feature type="binding site" evidence="18">
    <location>
        <position position="337"/>
    </location>
    <ligand>
        <name>UDP-N-acetyl-alpha-D-glucosamine</name>
        <dbReference type="ChEBI" id="CHEBI:57705"/>
    </ligand>
</feature>
<evidence type="ECO:0000256" key="16">
    <source>
        <dbReference type="ARBA" id="ARBA00048493"/>
    </source>
</evidence>
<evidence type="ECO:0000259" key="19">
    <source>
        <dbReference type="Pfam" id="PF12804"/>
    </source>
</evidence>
<evidence type="ECO:0000256" key="13">
    <source>
        <dbReference type="ARBA" id="ARBA00023315"/>
    </source>
</evidence>
<feature type="binding site" evidence="18">
    <location>
        <position position="444"/>
    </location>
    <ligand>
        <name>acetyl-CoA</name>
        <dbReference type="ChEBI" id="CHEBI:57288"/>
    </ligand>
</feature>
<dbReference type="PANTHER" id="PTHR43584">
    <property type="entry name" value="NUCLEOTIDYL TRANSFERASE"/>
    <property type="match status" value="1"/>
</dbReference>